<accession>A0A0F9E8Z9</accession>
<dbReference type="EMBL" id="LAZR01038056">
    <property type="protein sequence ID" value="KKL20543.1"/>
    <property type="molecule type" value="Genomic_DNA"/>
</dbReference>
<protein>
    <recommendedName>
        <fullName evidence="3">VOC domain-containing protein</fullName>
    </recommendedName>
</protein>
<feature type="domain" description="VOC" evidence="3">
    <location>
        <begin position="4"/>
        <end position="131"/>
    </location>
</feature>
<dbReference type="AlphaFoldDB" id="A0A0F9E8Z9"/>
<dbReference type="GO" id="GO:0004493">
    <property type="term" value="F:methylmalonyl-CoA epimerase activity"/>
    <property type="evidence" value="ECO:0007669"/>
    <property type="project" value="TreeGrafter"/>
</dbReference>
<dbReference type="Pfam" id="PF13669">
    <property type="entry name" value="Glyoxalase_4"/>
    <property type="match status" value="1"/>
</dbReference>
<gene>
    <name evidence="4" type="ORF">LCGC14_2454410</name>
</gene>
<dbReference type="InterPro" id="IPR017515">
    <property type="entry name" value="MeMalonyl-CoA_epimerase"/>
</dbReference>
<dbReference type="NCBIfam" id="TIGR03081">
    <property type="entry name" value="metmalonyl_epim"/>
    <property type="match status" value="1"/>
</dbReference>
<dbReference type="PROSITE" id="PS51819">
    <property type="entry name" value="VOC"/>
    <property type="match status" value="1"/>
</dbReference>
<dbReference type="PANTHER" id="PTHR43048">
    <property type="entry name" value="METHYLMALONYL-COA EPIMERASE"/>
    <property type="match status" value="1"/>
</dbReference>
<dbReference type="GO" id="GO:0046491">
    <property type="term" value="P:L-methylmalonyl-CoA metabolic process"/>
    <property type="evidence" value="ECO:0007669"/>
    <property type="project" value="TreeGrafter"/>
</dbReference>
<comment type="similarity">
    <text evidence="1">Belongs to the methylmalonyl-CoA epimerase family.</text>
</comment>
<evidence type="ECO:0000259" key="3">
    <source>
        <dbReference type="PROSITE" id="PS51819"/>
    </source>
</evidence>
<name>A0A0F9E8Z9_9ZZZZ</name>
<organism evidence="4">
    <name type="scientific">marine sediment metagenome</name>
    <dbReference type="NCBI Taxonomy" id="412755"/>
    <lineage>
        <taxon>unclassified sequences</taxon>
        <taxon>metagenomes</taxon>
        <taxon>ecological metagenomes</taxon>
    </lineage>
</organism>
<evidence type="ECO:0000313" key="4">
    <source>
        <dbReference type="EMBL" id="KKL20543.1"/>
    </source>
</evidence>
<dbReference type="PANTHER" id="PTHR43048:SF3">
    <property type="entry name" value="METHYLMALONYL-COA EPIMERASE, MITOCHONDRIAL"/>
    <property type="match status" value="1"/>
</dbReference>
<dbReference type="InterPro" id="IPR051785">
    <property type="entry name" value="MMCE/EMCE_epimerase"/>
</dbReference>
<evidence type="ECO:0000256" key="1">
    <source>
        <dbReference type="ARBA" id="ARBA00009308"/>
    </source>
</evidence>
<dbReference type="Gene3D" id="3.10.180.10">
    <property type="entry name" value="2,3-Dihydroxybiphenyl 1,2-Dioxygenase, domain 1"/>
    <property type="match status" value="1"/>
</dbReference>
<dbReference type="InterPro" id="IPR037523">
    <property type="entry name" value="VOC_core"/>
</dbReference>
<dbReference type="SUPFAM" id="SSF54593">
    <property type="entry name" value="Glyoxalase/Bleomycin resistance protein/Dihydroxybiphenyl dioxygenase"/>
    <property type="match status" value="1"/>
</dbReference>
<dbReference type="InterPro" id="IPR029068">
    <property type="entry name" value="Glyas_Bleomycin-R_OHBP_Dase"/>
</dbReference>
<dbReference type="GO" id="GO:0046872">
    <property type="term" value="F:metal ion binding"/>
    <property type="evidence" value="ECO:0007669"/>
    <property type="project" value="UniProtKB-KW"/>
</dbReference>
<proteinExistence type="inferred from homology"/>
<reference evidence="4" key="1">
    <citation type="journal article" date="2015" name="Nature">
        <title>Complex archaea that bridge the gap between prokaryotes and eukaryotes.</title>
        <authorList>
            <person name="Spang A."/>
            <person name="Saw J.H."/>
            <person name="Jorgensen S.L."/>
            <person name="Zaremba-Niedzwiedzka K."/>
            <person name="Martijn J."/>
            <person name="Lind A.E."/>
            <person name="van Eijk R."/>
            <person name="Schleper C."/>
            <person name="Guy L."/>
            <person name="Ettema T.J."/>
        </authorList>
    </citation>
    <scope>NUCLEOTIDE SEQUENCE</scope>
</reference>
<evidence type="ECO:0000256" key="2">
    <source>
        <dbReference type="ARBA" id="ARBA00022723"/>
    </source>
</evidence>
<keyword evidence="2" id="KW-0479">Metal-binding</keyword>
<sequence length="131" mass="14357">MVNTLAHLAIVVSNIDNSKSFFELLSGNQATEPHLVESQKVNTSFVTIGSTNIELLEPYGTDTPISKFIANRGGGIHHICIESDEFDNMIKNITDTGVRTLGEPSIGAKGKRIIFFHPKDTFNVLVELEEA</sequence>
<dbReference type="CDD" id="cd07249">
    <property type="entry name" value="MMCE"/>
    <property type="match status" value="1"/>
</dbReference>
<comment type="caution">
    <text evidence="4">The sequence shown here is derived from an EMBL/GenBank/DDBJ whole genome shotgun (WGS) entry which is preliminary data.</text>
</comment>